<dbReference type="InterPro" id="IPR011992">
    <property type="entry name" value="EF-hand-dom_pair"/>
</dbReference>
<dbReference type="PROSITE" id="PS50222">
    <property type="entry name" value="EF_HAND_2"/>
    <property type="match status" value="1"/>
</dbReference>
<reference evidence="5" key="1">
    <citation type="submission" date="2015-11" db="EMBL/GenBank/DDBJ databases">
        <authorList>
            <consortium name="International Coturnix japonica Genome Analysis Consortium"/>
            <person name="Warren W."/>
            <person name="Burt D.W."/>
            <person name="Antin P.B."/>
            <person name="Lanford R."/>
            <person name="Gros J."/>
            <person name="Wilson R.K."/>
        </authorList>
    </citation>
    <scope>NUCLEOTIDE SEQUENCE [LARGE SCALE GENOMIC DNA]</scope>
</reference>
<proteinExistence type="predicted"/>
<keyword evidence="2" id="KW-0106">Calcium</keyword>
<evidence type="ECO:0000313" key="6">
    <source>
        <dbReference type="Proteomes" id="UP000694412"/>
    </source>
</evidence>
<evidence type="ECO:0000259" key="4">
    <source>
        <dbReference type="PROSITE" id="PS50222"/>
    </source>
</evidence>
<sequence>MEYRGVASTHPCTHPPPAPPGWEDSAMTINARRSCAPQPSLPHSWILSCSSGKFPFPPSHSLFINPLQLPSGLFAALQMCRDPHPDVGTLRPPVEANSFLMSFPISGLVRRWGLETPLRLLPIHPTHTPFYPPSQPPAALTVPWLRAEAAGTVPYESAQPQLCATPWDGGDTEQPPTFGAVLSWDLRSCAPSTGLMGGFGGHRGSEGLGELDLVGAELCSGSQPSSQPWQPPWTKLLDSWWPFSTSIQARRLTIGPKLKDAEIAGLMEDLDRNKDQEVNFQEYVTFLGALAMIYNEALLQYK</sequence>
<evidence type="ECO:0000256" key="1">
    <source>
        <dbReference type="ARBA" id="ARBA00022723"/>
    </source>
</evidence>
<keyword evidence="6" id="KW-1185">Reference proteome</keyword>
<name>A0A8C2TQI3_COTJA</name>
<evidence type="ECO:0000256" key="3">
    <source>
        <dbReference type="SAM" id="MobiDB-lite"/>
    </source>
</evidence>
<protein>
    <submittedName>
        <fullName evidence="5">Protein S100-A6</fullName>
    </submittedName>
</protein>
<dbReference type="SUPFAM" id="SSF47473">
    <property type="entry name" value="EF-hand"/>
    <property type="match status" value="1"/>
</dbReference>
<dbReference type="Proteomes" id="UP000694412">
    <property type="component" value="Chromosome 25"/>
</dbReference>
<accession>A0A8C2TQI3</accession>
<organism evidence="5 6">
    <name type="scientific">Coturnix japonica</name>
    <name type="common">Japanese quail</name>
    <name type="synonym">Coturnix coturnix japonica</name>
    <dbReference type="NCBI Taxonomy" id="93934"/>
    <lineage>
        <taxon>Eukaryota</taxon>
        <taxon>Metazoa</taxon>
        <taxon>Chordata</taxon>
        <taxon>Craniata</taxon>
        <taxon>Vertebrata</taxon>
        <taxon>Euteleostomi</taxon>
        <taxon>Archelosauria</taxon>
        <taxon>Archosauria</taxon>
        <taxon>Dinosauria</taxon>
        <taxon>Saurischia</taxon>
        <taxon>Theropoda</taxon>
        <taxon>Coelurosauria</taxon>
        <taxon>Aves</taxon>
        <taxon>Neognathae</taxon>
        <taxon>Galloanserae</taxon>
        <taxon>Galliformes</taxon>
        <taxon>Phasianidae</taxon>
        <taxon>Perdicinae</taxon>
        <taxon>Coturnix</taxon>
    </lineage>
</organism>
<dbReference type="GeneTree" id="ENSGT00950000186163"/>
<dbReference type="PROSITE" id="PS00303">
    <property type="entry name" value="S100_CABP"/>
    <property type="match status" value="1"/>
</dbReference>
<dbReference type="InterPro" id="IPR001751">
    <property type="entry name" value="S100/CaBP7/8-like_CS"/>
</dbReference>
<dbReference type="PROSITE" id="PS00018">
    <property type="entry name" value="EF_HAND_1"/>
    <property type="match status" value="1"/>
</dbReference>
<keyword evidence="1" id="KW-0479">Metal-binding</keyword>
<evidence type="ECO:0000256" key="2">
    <source>
        <dbReference type="ARBA" id="ARBA00022837"/>
    </source>
</evidence>
<reference evidence="5" key="3">
    <citation type="submission" date="2025-09" db="UniProtKB">
        <authorList>
            <consortium name="Ensembl"/>
        </authorList>
    </citation>
    <scope>IDENTIFICATION</scope>
</reference>
<dbReference type="SMART" id="SM00054">
    <property type="entry name" value="EFh"/>
    <property type="match status" value="1"/>
</dbReference>
<dbReference type="Gene3D" id="1.10.238.10">
    <property type="entry name" value="EF-hand"/>
    <property type="match status" value="1"/>
</dbReference>
<dbReference type="AlphaFoldDB" id="A0A8C2TQI3"/>
<reference evidence="5" key="2">
    <citation type="submission" date="2025-08" db="UniProtKB">
        <authorList>
            <consortium name="Ensembl"/>
        </authorList>
    </citation>
    <scope>IDENTIFICATION</scope>
</reference>
<evidence type="ECO:0000313" key="5">
    <source>
        <dbReference type="Ensembl" id="ENSCJPP00005017251.1"/>
    </source>
</evidence>
<feature type="domain" description="EF-hand" evidence="4">
    <location>
        <begin position="258"/>
        <end position="293"/>
    </location>
</feature>
<dbReference type="GO" id="GO:0005509">
    <property type="term" value="F:calcium ion binding"/>
    <property type="evidence" value="ECO:0007669"/>
    <property type="project" value="InterPro"/>
</dbReference>
<dbReference type="InterPro" id="IPR018247">
    <property type="entry name" value="EF_Hand_1_Ca_BS"/>
</dbReference>
<gene>
    <name evidence="5" type="primary">LOC107324454</name>
</gene>
<dbReference type="InterPro" id="IPR002048">
    <property type="entry name" value="EF_hand_dom"/>
</dbReference>
<feature type="region of interest" description="Disordered" evidence="3">
    <location>
        <begin position="1"/>
        <end position="20"/>
    </location>
</feature>
<dbReference type="Ensembl" id="ENSCJPT00005024080.1">
    <property type="protein sequence ID" value="ENSCJPP00005017251.1"/>
    <property type="gene ID" value="ENSCJPG00005014115.1"/>
</dbReference>